<dbReference type="OrthoDB" id="3794676at2759"/>
<dbReference type="Proteomes" id="UP000801428">
    <property type="component" value="Unassembled WGS sequence"/>
</dbReference>
<reference evidence="2" key="1">
    <citation type="submission" date="2019-04" db="EMBL/GenBank/DDBJ databases">
        <title>Sequencing of skin fungus with MAO and IRED activity.</title>
        <authorList>
            <person name="Marsaioli A.J."/>
            <person name="Bonatto J.M.C."/>
            <person name="Reis Junior O."/>
        </authorList>
    </citation>
    <scope>NUCLEOTIDE SEQUENCE</scope>
    <source>
        <strain evidence="2">30M1</strain>
    </source>
</reference>
<keyword evidence="3" id="KW-1185">Reference proteome</keyword>
<dbReference type="EMBL" id="SWKU01000034">
    <property type="protein sequence ID" value="KAF2995247.1"/>
    <property type="molecule type" value="Genomic_DNA"/>
</dbReference>
<evidence type="ECO:0000256" key="1">
    <source>
        <dbReference type="SAM" id="MobiDB-lite"/>
    </source>
</evidence>
<evidence type="ECO:0000313" key="2">
    <source>
        <dbReference type="EMBL" id="KAF2995247.1"/>
    </source>
</evidence>
<protein>
    <submittedName>
        <fullName evidence="2">Uncharacterized protein</fullName>
    </submittedName>
</protein>
<feature type="region of interest" description="Disordered" evidence="1">
    <location>
        <begin position="44"/>
        <end position="73"/>
    </location>
</feature>
<organism evidence="2 3">
    <name type="scientific">Curvularia kusanoi</name>
    <name type="common">Cochliobolus kusanoi</name>
    <dbReference type="NCBI Taxonomy" id="90978"/>
    <lineage>
        <taxon>Eukaryota</taxon>
        <taxon>Fungi</taxon>
        <taxon>Dikarya</taxon>
        <taxon>Ascomycota</taxon>
        <taxon>Pezizomycotina</taxon>
        <taxon>Dothideomycetes</taxon>
        <taxon>Pleosporomycetidae</taxon>
        <taxon>Pleosporales</taxon>
        <taxon>Pleosporineae</taxon>
        <taxon>Pleosporaceae</taxon>
        <taxon>Curvularia</taxon>
    </lineage>
</organism>
<feature type="compositionally biased region" description="Low complexity" evidence="1">
    <location>
        <begin position="44"/>
        <end position="62"/>
    </location>
</feature>
<gene>
    <name evidence="2" type="ORF">E8E13_003233</name>
</gene>
<name>A0A9P4T520_CURKU</name>
<sequence>MGAAALKKLPKHHKSIQKHKLCGITGIANPSSDQLPESSIFLLSTMSTPSPSSSRSSSITMPGEQARQRAQQSHGFMATLKKPFQGWSKDLLWAKTSLDEEYTFASGQRRGAHLFRESKDEA</sequence>
<dbReference type="AlphaFoldDB" id="A0A9P4T520"/>
<proteinExistence type="predicted"/>
<accession>A0A9P4T520</accession>
<evidence type="ECO:0000313" key="3">
    <source>
        <dbReference type="Proteomes" id="UP000801428"/>
    </source>
</evidence>
<comment type="caution">
    <text evidence="2">The sequence shown here is derived from an EMBL/GenBank/DDBJ whole genome shotgun (WGS) entry which is preliminary data.</text>
</comment>